<dbReference type="GO" id="GO:0005634">
    <property type="term" value="C:nucleus"/>
    <property type="evidence" value="ECO:0007669"/>
    <property type="project" value="TreeGrafter"/>
</dbReference>
<accession>A0AAV0X2U9</accession>
<dbReference type="PANTHER" id="PTHR13518">
    <property type="entry name" value="PUTATIVE TREBLE-CLEF ZINC-FINGER C2ORF42 FAMILY MEMBER"/>
    <property type="match status" value="1"/>
</dbReference>
<evidence type="ECO:0000313" key="2">
    <source>
        <dbReference type="EMBL" id="CAI6362654.1"/>
    </source>
</evidence>
<sequence>MAHSNKIKALLSDLGRSTKRGVKKCPSCGTYNGTRTVACKMCDLMLKPNNKRVSPSEVCRLLTPSSMIFSYISSENIDFEERGFIHFPDTKNKEINKLDTGICLVRSCGGRLFDSNINILKCHESALNTNIQSEPCKHIDTCFDCNTIGESLQIDQHVLESFRVPQNVKQEVWTNFVDKKKPYLQRVSENIFVVRCTITTQNPLGYLHCIIGKYNRCFCCTTTLVTVDQMNCSELYCQNIFTIFCECKKLKVDVPVALAEESNGPVTFFDDQMIISNETCVLESIAPKYQRTVPNILSKKRSKRPQNNSRLKKKSCHEEPQFINPNPVLNFEKWMSSVTERINQEMHYQFDGNPPTMVFHIHKTFFDCLRERMCVASQKKRLPNYTSVFVKRDSLPLGTFTKHTWHITNILIVKKIFETPLVPLNISRSFIRNIDGTYDTFEREKNDYIIPTDKFHQLIQPNDLKTFLKVGIVNEHQKEPIPFIIEWIPDVSSYN</sequence>
<dbReference type="AlphaFoldDB" id="A0AAV0X2U9"/>
<dbReference type="InterPro" id="IPR029269">
    <property type="entry name" value="Zf-tcix"/>
</dbReference>
<protein>
    <recommendedName>
        <fullName evidence="1">Putative treble-clef zinc-finger domain-containing protein</fullName>
    </recommendedName>
</protein>
<reference evidence="2 3" key="1">
    <citation type="submission" date="2023-01" db="EMBL/GenBank/DDBJ databases">
        <authorList>
            <person name="Whitehead M."/>
        </authorList>
    </citation>
    <scope>NUCLEOTIDE SEQUENCE [LARGE SCALE GENOMIC DNA]</scope>
</reference>
<comment type="caution">
    <text evidence="2">The sequence shown here is derived from an EMBL/GenBank/DDBJ whole genome shotgun (WGS) entry which is preliminary data.</text>
</comment>
<evidence type="ECO:0000259" key="1">
    <source>
        <dbReference type="Pfam" id="PF14952"/>
    </source>
</evidence>
<dbReference type="PANTHER" id="PTHR13518:SF1">
    <property type="entry name" value="C2ORF42 HOMOLOG"/>
    <property type="match status" value="1"/>
</dbReference>
<proteinExistence type="predicted"/>
<dbReference type="InterPro" id="IPR026049">
    <property type="entry name" value="C2orf42"/>
</dbReference>
<gene>
    <name evidence="2" type="ORF">MEUPH1_LOCUS17706</name>
</gene>
<feature type="domain" description="Putative treble-clef zinc-finger" evidence="1">
    <location>
        <begin position="13"/>
        <end position="40"/>
    </location>
</feature>
<keyword evidence="3" id="KW-1185">Reference proteome</keyword>
<dbReference type="Pfam" id="PF14952">
    <property type="entry name" value="zf-tcix"/>
    <property type="match status" value="1"/>
</dbReference>
<dbReference type="EMBL" id="CARXXK010000003">
    <property type="protein sequence ID" value="CAI6362654.1"/>
    <property type="molecule type" value="Genomic_DNA"/>
</dbReference>
<evidence type="ECO:0000313" key="3">
    <source>
        <dbReference type="Proteomes" id="UP001160148"/>
    </source>
</evidence>
<name>A0AAV0X2U9_9HEMI</name>
<organism evidence="2 3">
    <name type="scientific">Macrosiphum euphorbiae</name>
    <name type="common">potato aphid</name>
    <dbReference type="NCBI Taxonomy" id="13131"/>
    <lineage>
        <taxon>Eukaryota</taxon>
        <taxon>Metazoa</taxon>
        <taxon>Ecdysozoa</taxon>
        <taxon>Arthropoda</taxon>
        <taxon>Hexapoda</taxon>
        <taxon>Insecta</taxon>
        <taxon>Pterygota</taxon>
        <taxon>Neoptera</taxon>
        <taxon>Paraneoptera</taxon>
        <taxon>Hemiptera</taxon>
        <taxon>Sternorrhyncha</taxon>
        <taxon>Aphidomorpha</taxon>
        <taxon>Aphidoidea</taxon>
        <taxon>Aphididae</taxon>
        <taxon>Macrosiphini</taxon>
        <taxon>Macrosiphum</taxon>
    </lineage>
</organism>
<dbReference type="Proteomes" id="UP001160148">
    <property type="component" value="Unassembled WGS sequence"/>
</dbReference>